<protein>
    <submittedName>
        <fullName evidence="1">Uncharacterized protein</fullName>
    </submittedName>
</protein>
<dbReference type="Proteomes" id="UP000326979">
    <property type="component" value="Unassembled WGS sequence"/>
</dbReference>
<dbReference type="RefSeq" id="WP_152783611.1">
    <property type="nucleotide sequence ID" value="NZ_BAABEQ010000008.1"/>
</dbReference>
<keyword evidence="2" id="KW-1185">Reference proteome</keyword>
<evidence type="ECO:0000313" key="2">
    <source>
        <dbReference type="Proteomes" id="UP000326979"/>
    </source>
</evidence>
<gene>
    <name evidence="1" type="ORF">FNH04_12955</name>
</gene>
<accession>A0A5N8VZU9</accession>
<organism evidence="1 2">
    <name type="scientific">Streptomyces phyllanthi</name>
    <dbReference type="NCBI Taxonomy" id="1803180"/>
    <lineage>
        <taxon>Bacteria</taxon>
        <taxon>Bacillati</taxon>
        <taxon>Actinomycetota</taxon>
        <taxon>Actinomycetes</taxon>
        <taxon>Kitasatosporales</taxon>
        <taxon>Streptomycetaceae</taxon>
        <taxon>Streptomyces</taxon>
    </lineage>
</organism>
<comment type="caution">
    <text evidence="1">The sequence shown here is derived from an EMBL/GenBank/DDBJ whole genome shotgun (WGS) entry which is preliminary data.</text>
</comment>
<dbReference type="EMBL" id="VJZE01000068">
    <property type="protein sequence ID" value="MPY40780.1"/>
    <property type="molecule type" value="Genomic_DNA"/>
</dbReference>
<proteinExistence type="predicted"/>
<evidence type="ECO:0000313" key="1">
    <source>
        <dbReference type="EMBL" id="MPY40780.1"/>
    </source>
</evidence>
<dbReference type="OrthoDB" id="3960176at2"/>
<reference evidence="1 2" key="1">
    <citation type="submission" date="2019-07" db="EMBL/GenBank/DDBJ databases">
        <title>New species of Amycolatopsis and Streptomyces.</title>
        <authorList>
            <person name="Duangmal K."/>
            <person name="Teo W.F.A."/>
            <person name="Lipun K."/>
        </authorList>
    </citation>
    <scope>NUCLEOTIDE SEQUENCE [LARGE SCALE GENOMIC DNA]</scope>
    <source>
        <strain evidence="1 2">TISTR 2346</strain>
    </source>
</reference>
<dbReference type="AlphaFoldDB" id="A0A5N8VZU9"/>
<dbReference type="InterPro" id="IPR011990">
    <property type="entry name" value="TPR-like_helical_dom_sf"/>
</dbReference>
<dbReference type="Gene3D" id="1.25.40.10">
    <property type="entry name" value="Tetratricopeptide repeat domain"/>
    <property type="match status" value="3"/>
</dbReference>
<sequence length="541" mass="57650">MRNALTPDTWVLMQSVLRKEPSQPDDTNVGKDVSQGGFEPCLLALVRVLASLGATDDRLRWPPPDPVTALVEAGHLTRAVELTLAIGNEEKRWEALRALAETVVDSGDLAAALAVSDLIGPPVPRAGARAAVALRLARAGEPDSAATLAGALRYPHLRTLTWAELAKTAATAGDSRALVLLDRAEKLLPEAMHEDWTATALINLVEAATAMGDHDRAEALADRAEDFVRSGRVRMETCSRGPQTKGSAWNSDSARRVLARVLAVEARRADFDRIDALLATGPLDAEAMAELLEEAADTVSHEVALALADRAETLLDSHRDPRDGTGLRPALAELLARHGHADRAEAHARSLEPPPARDRVLFNVARGLARSGDTVRAVALARSLANPVAGDLALFSGVDQLLQDGDTDSAGALARSLRDPTTRDMALSHVVRQLAQAGDTVRAEALGRSLTDPHWRGTALLTVVERLAGDGDTESAQELALSLTHRPSQAAALIALGRSLSPDHARRLAARAVRLDGWEWILNVLPIMPGSVTAIAEQVRP</sequence>
<name>A0A5N8VZU9_9ACTN</name>